<gene>
    <name evidence="2" type="ORF">ACFO0C_36405</name>
</gene>
<evidence type="ECO:0000259" key="1">
    <source>
        <dbReference type="Pfam" id="PF13360"/>
    </source>
</evidence>
<protein>
    <submittedName>
        <fullName evidence="2">PQQ-binding-like beta-propeller repeat protein</fullName>
    </submittedName>
</protein>
<dbReference type="InterPro" id="IPR015943">
    <property type="entry name" value="WD40/YVTN_repeat-like_dom_sf"/>
</dbReference>
<dbReference type="RefSeq" id="WP_378071322.1">
    <property type="nucleotide sequence ID" value="NZ_JBHSBL010000024.1"/>
</dbReference>
<organism evidence="2 3">
    <name type="scientific">Actinoplanes subglobosus</name>
    <dbReference type="NCBI Taxonomy" id="1547892"/>
    <lineage>
        <taxon>Bacteria</taxon>
        <taxon>Bacillati</taxon>
        <taxon>Actinomycetota</taxon>
        <taxon>Actinomycetes</taxon>
        <taxon>Micromonosporales</taxon>
        <taxon>Micromonosporaceae</taxon>
        <taxon>Actinoplanes</taxon>
    </lineage>
</organism>
<dbReference type="InterPro" id="IPR002372">
    <property type="entry name" value="PQQ_rpt_dom"/>
</dbReference>
<evidence type="ECO:0000313" key="3">
    <source>
        <dbReference type="Proteomes" id="UP001595867"/>
    </source>
</evidence>
<keyword evidence="3" id="KW-1185">Reference proteome</keyword>
<dbReference type="Pfam" id="PF13360">
    <property type="entry name" value="PQQ_2"/>
    <property type="match status" value="1"/>
</dbReference>
<sequence>MAGFEIVWSRRLHLRSSAAAAADGSLVVAERHSRLVRLDAGDGEVRWEQRVEDCWGTVVIAGAHCLYLSQSGVLHCLAMDDGRPLWSVRGPAFRRHVAVSGGTVFAGGWRGYHPLVGFALADGRRVPGETTGDLAPPLPLPGADAVLVADAKQALLLMTGAVEATWELPEPVLFADAGEAFRVAVDGRVVFVCGRRTVMAMVPGGAVDVLWRHSRDLRPIPPMLHDRTLWLVDDQGIAVVDLAGGTVTGVARSRARAAALIGGAPVFGFADGSLAGADGPAARRLPRVERLLSGERGLIHAIGKGHVVTVVNPSEVRR</sequence>
<name>A0ABV8J2E3_9ACTN</name>
<evidence type="ECO:0000313" key="2">
    <source>
        <dbReference type="EMBL" id="MFC4070444.1"/>
    </source>
</evidence>
<proteinExistence type="predicted"/>
<dbReference type="InterPro" id="IPR011047">
    <property type="entry name" value="Quinoprotein_ADH-like_sf"/>
</dbReference>
<feature type="domain" description="Pyrrolo-quinoline quinone repeat" evidence="1">
    <location>
        <begin position="6"/>
        <end position="124"/>
    </location>
</feature>
<dbReference type="SUPFAM" id="SSF50998">
    <property type="entry name" value="Quinoprotein alcohol dehydrogenase-like"/>
    <property type="match status" value="1"/>
</dbReference>
<dbReference type="Gene3D" id="2.130.10.10">
    <property type="entry name" value="YVTN repeat-like/Quinoprotein amine dehydrogenase"/>
    <property type="match status" value="1"/>
</dbReference>
<accession>A0ABV8J2E3</accession>
<dbReference type="EMBL" id="JBHSBL010000024">
    <property type="protein sequence ID" value="MFC4070444.1"/>
    <property type="molecule type" value="Genomic_DNA"/>
</dbReference>
<comment type="caution">
    <text evidence="2">The sequence shown here is derived from an EMBL/GenBank/DDBJ whole genome shotgun (WGS) entry which is preliminary data.</text>
</comment>
<reference evidence="3" key="1">
    <citation type="journal article" date="2019" name="Int. J. Syst. Evol. Microbiol.">
        <title>The Global Catalogue of Microorganisms (GCM) 10K type strain sequencing project: providing services to taxonomists for standard genome sequencing and annotation.</title>
        <authorList>
            <consortium name="The Broad Institute Genomics Platform"/>
            <consortium name="The Broad Institute Genome Sequencing Center for Infectious Disease"/>
            <person name="Wu L."/>
            <person name="Ma J."/>
        </authorList>
    </citation>
    <scope>NUCLEOTIDE SEQUENCE [LARGE SCALE GENOMIC DNA]</scope>
    <source>
        <strain evidence="3">TBRC 5832</strain>
    </source>
</reference>
<dbReference type="Proteomes" id="UP001595867">
    <property type="component" value="Unassembled WGS sequence"/>
</dbReference>